<feature type="transmembrane region" description="Helical" evidence="1">
    <location>
        <begin position="333"/>
        <end position="355"/>
    </location>
</feature>
<gene>
    <name evidence="2" type="ORF">L284_22875</name>
</gene>
<evidence type="ECO:0008006" key="4">
    <source>
        <dbReference type="Google" id="ProtNLM"/>
    </source>
</evidence>
<evidence type="ECO:0000256" key="1">
    <source>
        <dbReference type="SAM" id="Phobius"/>
    </source>
</evidence>
<evidence type="ECO:0000313" key="3">
    <source>
        <dbReference type="Proteomes" id="UP000015527"/>
    </source>
</evidence>
<feature type="transmembrane region" description="Helical" evidence="1">
    <location>
        <begin position="151"/>
        <end position="178"/>
    </location>
</feature>
<feature type="transmembrane region" description="Helical" evidence="1">
    <location>
        <begin position="69"/>
        <end position="86"/>
    </location>
</feature>
<proteinExistence type="predicted"/>
<protein>
    <recommendedName>
        <fullName evidence="4">Glycosyltransferase RgtA/B/C/D-like domain-containing protein</fullName>
    </recommendedName>
</protein>
<reference evidence="2 3" key="1">
    <citation type="journal article" date="2013" name="Genome Announc.">
        <title>Genome Sequence of Novosphingobium lindaniclasticum LE124T, Isolated from a Hexachlorocyclohexane Dumpsite.</title>
        <authorList>
            <person name="Saxena A."/>
            <person name="Nayyar N."/>
            <person name="Sangwan N."/>
            <person name="Kumari R."/>
            <person name="Khurana J.P."/>
            <person name="Lal R."/>
        </authorList>
    </citation>
    <scope>NUCLEOTIDE SEQUENCE [LARGE SCALE GENOMIC DNA]</scope>
    <source>
        <strain evidence="2 3">LE124</strain>
    </source>
</reference>
<feature type="transmembrane region" description="Helical" evidence="1">
    <location>
        <begin position="273"/>
        <end position="292"/>
    </location>
</feature>
<dbReference type="EMBL" id="ATHL01000153">
    <property type="protein sequence ID" value="EQB07707.1"/>
    <property type="molecule type" value="Genomic_DNA"/>
</dbReference>
<organism evidence="2 3">
    <name type="scientific">Novosphingobium lindaniclasticum LE124</name>
    <dbReference type="NCBI Taxonomy" id="1096930"/>
    <lineage>
        <taxon>Bacteria</taxon>
        <taxon>Pseudomonadati</taxon>
        <taxon>Pseudomonadota</taxon>
        <taxon>Alphaproteobacteria</taxon>
        <taxon>Sphingomonadales</taxon>
        <taxon>Sphingomonadaceae</taxon>
        <taxon>Novosphingobium</taxon>
    </lineage>
</organism>
<dbReference type="Proteomes" id="UP000015527">
    <property type="component" value="Unassembled WGS sequence"/>
</dbReference>
<keyword evidence="1" id="KW-0472">Membrane</keyword>
<sequence>MSLLGCALVWACLHRGPWYDEFYSQFVTRPGVPWGTALRESWLADNHPPLYYILARATAWLGSIAEHRLLNLALGAAALVGALAIVRDVPRLAPAASLLALELAANPWTLITGSELRSYFLSLCAGAVFALGLCAVRVAGEGGGRGRPAAFWIAAILAFNTHIITSLTCAALALPFLLEAGFRRNWREVRAIGVPVMVSGTVFTAVTAIQLPIWLSNTAVFWIAPGFDSARWSVEWAVLRTIESNPVVLAAALVGAVLLVRDLAISKKLSGEAWALVLLAGGVVVAATGLVGLHLLQPILIEKYLMALIAAVCFGMALAGGRLLESLDLRLRVLVLGVGALATAWALALNLPLAVERVGWQTTGRAIAREVAHCPGTVVHTDPFWNAEVMAMMPRDNAQVVPFAYRYVARSFGFAIAPAGSREMAAHCPTVFWGEHDSRRKFDRQTVTAHLRREGFDIEAMDFRRLGDGWIAIVPPSPPPSALLVQTAEMAP</sequence>
<evidence type="ECO:0000313" key="2">
    <source>
        <dbReference type="EMBL" id="EQB07707.1"/>
    </source>
</evidence>
<feature type="transmembrane region" description="Helical" evidence="1">
    <location>
        <begin position="118"/>
        <end position="139"/>
    </location>
</feature>
<feature type="transmembrane region" description="Helical" evidence="1">
    <location>
        <begin position="304"/>
        <end position="321"/>
    </location>
</feature>
<accession>T0H420</accession>
<keyword evidence="1" id="KW-0812">Transmembrane</keyword>
<keyword evidence="3" id="KW-1185">Reference proteome</keyword>
<keyword evidence="1" id="KW-1133">Transmembrane helix</keyword>
<dbReference type="PATRIC" id="fig|1096930.3.peg.4505"/>
<name>T0H420_9SPHN</name>
<comment type="caution">
    <text evidence="2">The sequence shown here is derived from an EMBL/GenBank/DDBJ whole genome shotgun (WGS) entry which is preliminary data.</text>
</comment>
<dbReference type="AlphaFoldDB" id="T0H420"/>
<feature type="transmembrane region" description="Helical" evidence="1">
    <location>
        <begin position="198"/>
        <end position="224"/>
    </location>
</feature>
<feature type="transmembrane region" description="Helical" evidence="1">
    <location>
        <begin position="244"/>
        <end position="261"/>
    </location>
</feature>